<comment type="caution">
    <text evidence="8">The sequence shown here is derived from an EMBL/GenBank/DDBJ whole genome shotgun (WGS) entry which is preliminary data.</text>
</comment>
<dbReference type="GO" id="GO:0046677">
    <property type="term" value="P:response to antibiotic"/>
    <property type="evidence" value="ECO:0007669"/>
    <property type="project" value="UniProtKB-KW"/>
</dbReference>
<feature type="transmembrane region" description="Helical" evidence="6">
    <location>
        <begin position="58"/>
        <end position="82"/>
    </location>
</feature>
<protein>
    <recommendedName>
        <fullName evidence="6">Transport permease protein</fullName>
    </recommendedName>
</protein>
<keyword evidence="5" id="KW-0046">Antibiotic resistance</keyword>
<evidence type="ECO:0000256" key="3">
    <source>
        <dbReference type="ARBA" id="ARBA00022989"/>
    </source>
</evidence>
<dbReference type="AlphaFoldDB" id="A0A917UAW0"/>
<dbReference type="InterPro" id="IPR013525">
    <property type="entry name" value="ABC2_TM"/>
</dbReference>
<dbReference type="PANTHER" id="PTHR43229">
    <property type="entry name" value="NODULATION PROTEIN J"/>
    <property type="match status" value="1"/>
</dbReference>
<dbReference type="InterPro" id="IPR047817">
    <property type="entry name" value="ABC2_TM_bact-type"/>
</dbReference>
<evidence type="ECO:0000313" key="8">
    <source>
        <dbReference type="EMBL" id="GGM75015.1"/>
    </source>
</evidence>
<gene>
    <name evidence="8" type="ORF">GCM10007977_090720</name>
</gene>
<feature type="transmembrane region" description="Helical" evidence="6">
    <location>
        <begin position="103"/>
        <end position="129"/>
    </location>
</feature>
<feature type="transmembrane region" description="Helical" evidence="6">
    <location>
        <begin position="231"/>
        <end position="250"/>
    </location>
</feature>
<dbReference type="PROSITE" id="PS51012">
    <property type="entry name" value="ABC_TM2"/>
    <property type="match status" value="1"/>
</dbReference>
<evidence type="ECO:0000256" key="4">
    <source>
        <dbReference type="ARBA" id="ARBA00023136"/>
    </source>
</evidence>
<keyword evidence="6" id="KW-0813">Transport</keyword>
<organism evidence="8 9">
    <name type="scientific">Dactylosporangium sucinum</name>
    <dbReference type="NCBI Taxonomy" id="1424081"/>
    <lineage>
        <taxon>Bacteria</taxon>
        <taxon>Bacillati</taxon>
        <taxon>Actinomycetota</taxon>
        <taxon>Actinomycetes</taxon>
        <taxon>Micromonosporales</taxon>
        <taxon>Micromonosporaceae</taxon>
        <taxon>Dactylosporangium</taxon>
    </lineage>
</organism>
<dbReference type="InterPro" id="IPR051784">
    <property type="entry name" value="Nod_factor_ABC_transporter"/>
</dbReference>
<feature type="domain" description="ABC transmembrane type-2" evidence="7">
    <location>
        <begin position="28"/>
        <end position="253"/>
    </location>
</feature>
<accession>A0A917UAW0</accession>
<keyword evidence="9" id="KW-1185">Reference proteome</keyword>
<reference evidence="8" key="2">
    <citation type="submission" date="2020-09" db="EMBL/GenBank/DDBJ databases">
        <authorList>
            <person name="Sun Q."/>
            <person name="Ohkuma M."/>
        </authorList>
    </citation>
    <scope>NUCLEOTIDE SEQUENCE</scope>
    <source>
        <strain evidence="8">JCM 19831</strain>
    </source>
</reference>
<dbReference type="PIRSF" id="PIRSF006648">
    <property type="entry name" value="DrrB"/>
    <property type="match status" value="1"/>
</dbReference>
<dbReference type="GO" id="GO:0043190">
    <property type="term" value="C:ATP-binding cassette (ABC) transporter complex"/>
    <property type="evidence" value="ECO:0007669"/>
    <property type="project" value="InterPro"/>
</dbReference>
<dbReference type="Pfam" id="PF01061">
    <property type="entry name" value="ABC2_membrane"/>
    <property type="match status" value="1"/>
</dbReference>
<reference evidence="8" key="1">
    <citation type="journal article" date="2014" name="Int. J. Syst. Evol. Microbiol.">
        <title>Complete genome sequence of Corynebacterium casei LMG S-19264T (=DSM 44701T), isolated from a smear-ripened cheese.</title>
        <authorList>
            <consortium name="US DOE Joint Genome Institute (JGI-PGF)"/>
            <person name="Walter F."/>
            <person name="Albersmeier A."/>
            <person name="Kalinowski J."/>
            <person name="Ruckert C."/>
        </authorList>
    </citation>
    <scope>NUCLEOTIDE SEQUENCE</scope>
    <source>
        <strain evidence="8">JCM 19831</strain>
    </source>
</reference>
<feature type="transmembrane region" description="Helical" evidence="6">
    <location>
        <begin position="141"/>
        <end position="165"/>
    </location>
</feature>
<proteinExistence type="inferred from homology"/>
<dbReference type="Proteomes" id="UP000642070">
    <property type="component" value="Unassembled WGS sequence"/>
</dbReference>
<dbReference type="PANTHER" id="PTHR43229:SF2">
    <property type="entry name" value="NODULATION PROTEIN J"/>
    <property type="match status" value="1"/>
</dbReference>
<feature type="transmembrane region" description="Helical" evidence="6">
    <location>
        <begin position="29"/>
        <end position="52"/>
    </location>
</feature>
<keyword evidence="2 6" id="KW-0812">Transmembrane</keyword>
<evidence type="ECO:0000313" key="9">
    <source>
        <dbReference type="Proteomes" id="UP000642070"/>
    </source>
</evidence>
<comment type="subcellular location">
    <subcellularLocation>
        <location evidence="6">Cell membrane</location>
        <topology evidence="6">Multi-pass membrane protein</topology>
    </subcellularLocation>
    <subcellularLocation>
        <location evidence="1">Membrane</location>
        <topology evidence="1">Multi-pass membrane protein</topology>
    </subcellularLocation>
</comment>
<evidence type="ECO:0000256" key="2">
    <source>
        <dbReference type="ARBA" id="ARBA00022692"/>
    </source>
</evidence>
<keyword evidence="4 6" id="KW-0472">Membrane</keyword>
<dbReference type="InterPro" id="IPR000412">
    <property type="entry name" value="ABC_2_transport"/>
</dbReference>
<sequence length="256" mass="26752">MSSAMSGAAVQWITMGGRSLRLGRRNVDALLMSVALPVMLMVVFVYLFGGAIQTGTEYVTYVVPGVMLLCVSFGSAMTAVSVANDMSEGIVDRFRSLDVGGAAVLAGHVTASLARNVLSSALVFGVAFLLGFRPRADAGQWLAAAGVLVLVIAAVSWLAAALGLLARSPEAASGYTFFITFLPYASSAFVPIDTMPSWLRGFASSQPVTPITESLRGLLLDQPVGDAPWRAVAWCVGIMAVAIVAAAVLFKARTRT</sequence>
<evidence type="ECO:0000256" key="1">
    <source>
        <dbReference type="ARBA" id="ARBA00004141"/>
    </source>
</evidence>
<evidence type="ECO:0000259" key="7">
    <source>
        <dbReference type="PROSITE" id="PS51012"/>
    </source>
</evidence>
<keyword evidence="6" id="KW-1003">Cell membrane</keyword>
<comment type="similarity">
    <text evidence="6">Belongs to the ABC-2 integral membrane protein family.</text>
</comment>
<keyword evidence="3 6" id="KW-1133">Transmembrane helix</keyword>
<dbReference type="RefSeq" id="WP_229836820.1">
    <property type="nucleotide sequence ID" value="NZ_BMPI01000069.1"/>
</dbReference>
<evidence type="ECO:0000256" key="5">
    <source>
        <dbReference type="ARBA" id="ARBA00023251"/>
    </source>
</evidence>
<dbReference type="GO" id="GO:0140359">
    <property type="term" value="F:ABC-type transporter activity"/>
    <property type="evidence" value="ECO:0007669"/>
    <property type="project" value="InterPro"/>
</dbReference>
<dbReference type="EMBL" id="BMPI01000069">
    <property type="protein sequence ID" value="GGM75015.1"/>
    <property type="molecule type" value="Genomic_DNA"/>
</dbReference>
<evidence type="ECO:0000256" key="6">
    <source>
        <dbReference type="RuleBase" id="RU361157"/>
    </source>
</evidence>
<name>A0A917UAW0_9ACTN</name>
<feature type="transmembrane region" description="Helical" evidence="6">
    <location>
        <begin position="172"/>
        <end position="192"/>
    </location>
</feature>